<keyword evidence="2" id="KW-0597">Phosphoprotein</keyword>
<dbReference type="Pfam" id="PF04710">
    <property type="entry name" value="Pellino_FHA"/>
    <property type="match status" value="1"/>
</dbReference>
<feature type="region of interest" description="Disordered" evidence="3">
    <location>
        <begin position="386"/>
        <end position="407"/>
    </location>
</feature>
<organism evidence="6 7">
    <name type="scientific">Ectocarpus siliculosus</name>
    <name type="common">Brown alga</name>
    <name type="synonym">Conferva siliculosa</name>
    <dbReference type="NCBI Taxonomy" id="2880"/>
    <lineage>
        <taxon>Eukaryota</taxon>
        <taxon>Sar</taxon>
        <taxon>Stramenopiles</taxon>
        <taxon>Ochrophyta</taxon>
        <taxon>PX clade</taxon>
        <taxon>Phaeophyceae</taxon>
        <taxon>Ectocarpales</taxon>
        <taxon>Ectocarpaceae</taxon>
        <taxon>Ectocarpus</taxon>
    </lineage>
</organism>
<dbReference type="InterPro" id="IPR048335">
    <property type="entry name" value="Pellino_RING"/>
</dbReference>
<evidence type="ECO:0000259" key="4">
    <source>
        <dbReference type="Pfam" id="PF04710"/>
    </source>
</evidence>
<sequence>MASPSRNIRTKETLVKPADRNEHDDEGGSVRSTKNVPRGRCEKQVTFKTPEARPTESCGGRNPPHRARGGEGGIGGTNARLPRNCGVSSGAGDGDGQNRGGRSFLLKSAQGESQSHAAGYRLQLSLSAQQREAAERAGRGRASTTQAPAETLGGAEDVVDVPCQADDGCDMFQLGRMQSAENDFAVRGPLHQPKPGGKVCGPVSRYAVRLLVDRSPPHRCRIFTAGFNSRKCLTLPESSPKWLEDNGEWDAVTPFGIRILKPEIGEWREVTVAGAIRRLRAAGRLDTIGDLVPGETNELTSGTIIDIGGVQMLYESAEQMARLGGVQPSQVIELLNDRKPQCPVQLQTLQFKPWKPPPTSWTSSETGGASGDAAVATAATTTAADGAVGAEDVGERNDAQGDDGGTEGKALVPHIFPACGHVQGYAKQLAWGPCPMCRTPGPLVEIKFGWCSAIDREVPTVVFNPCGHAASLEVAERWSRLAMPNNAPPDAVYRPICPYCAKPLQCKDGERPYSKMIFVQ</sequence>
<dbReference type="GO" id="GO:0000209">
    <property type="term" value="P:protein polyubiquitination"/>
    <property type="evidence" value="ECO:0007669"/>
    <property type="project" value="InterPro"/>
</dbReference>
<protein>
    <submittedName>
        <fullName evidence="6">Pellino homolog 1</fullName>
    </submittedName>
</protein>
<feature type="domain" description="Pellino RING" evidence="5">
    <location>
        <begin position="412"/>
        <end position="519"/>
    </location>
</feature>
<feature type="domain" description="Pellino FHA" evidence="4">
    <location>
        <begin position="158"/>
        <end position="322"/>
    </location>
</feature>
<dbReference type="Pfam" id="PF20723">
    <property type="entry name" value="Pellino_RING"/>
    <property type="match status" value="1"/>
</dbReference>
<dbReference type="InterPro" id="IPR006800">
    <property type="entry name" value="Pellino_fam"/>
</dbReference>
<dbReference type="PANTHER" id="PTHR12098:SF2">
    <property type="entry name" value="PROTEIN PELLINO"/>
    <property type="match status" value="1"/>
</dbReference>
<dbReference type="OMA" id="QIGRMPC"/>
<dbReference type="AlphaFoldDB" id="D7FZ09"/>
<comment type="similarity">
    <text evidence="1">Belongs to the pellino family.</text>
</comment>
<evidence type="ECO:0000259" key="5">
    <source>
        <dbReference type="Pfam" id="PF20723"/>
    </source>
</evidence>
<dbReference type="Proteomes" id="UP000002630">
    <property type="component" value="Linkage Group LG16"/>
</dbReference>
<dbReference type="STRING" id="2880.D7FZ09"/>
<feature type="compositionally biased region" description="Low complexity" evidence="3">
    <location>
        <begin position="360"/>
        <end position="374"/>
    </location>
</feature>
<dbReference type="InterPro" id="IPR048334">
    <property type="entry name" value="Pellino_FHA"/>
</dbReference>
<evidence type="ECO:0000256" key="1">
    <source>
        <dbReference type="ARBA" id="ARBA00005639"/>
    </source>
</evidence>
<feature type="compositionally biased region" description="Gly residues" evidence="3">
    <location>
        <begin position="89"/>
        <end position="99"/>
    </location>
</feature>
<feature type="compositionally biased region" description="Basic and acidic residues" evidence="3">
    <location>
        <begin position="39"/>
        <end position="54"/>
    </location>
</feature>
<dbReference type="EMBL" id="FN649741">
    <property type="protein sequence ID" value="CBJ32626.1"/>
    <property type="molecule type" value="Genomic_DNA"/>
</dbReference>
<dbReference type="InParanoid" id="D7FZ09"/>
<dbReference type="eggNOG" id="KOG3842">
    <property type="taxonomic scope" value="Eukaryota"/>
</dbReference>
<evidence type="ECO:0000313" key="6">
    <source>
        <dbReference type="EMBL" id="CBJ32626.1"/>
    </source>
</evidence>
<proteinExistence type="inferred from homology"/>
<evidence type="ECO:0000313" key="7">
    <source>
        <dbReference type="Proteomes" id="UP000002630"/>
    </source>
</evidence>
<keyword evidence="7" id="KW-1185">Reference proteome</keyword>
<gene>
    <name evidence="6" type="ORF">Esi_0350_0030</name>
</gene>
<feature type="region of interest" description="Disordered" evidence="3">
    <location>
        <begin position="352"/>
        <end position="374"/>
    </location>
</feature>
<evidence type="ECO:0000256" key="2">
    <source>
        <dbReference type="ARBA" id="ARBA00022553"/>
    </source>
</evidence>
<evidence type="ECO:0000256" key="3">
    <source>
        <dbReference type="SAM" id="MobiDB-lite"/>
    </source>
</evidence>
<feature type="compositionally biased region" description="Basic and acidic residues" evidence="3">
    <location>
        <begin position="9"/>
        <end position="28"/>
    </location>
</feature>
<reference evidence="6 7" key="1">
    <citation type="journal article" date="2010" name="Nature">
        <title>The Ectocarpus genome and the independent evolution of multicellularity in brown algae.</title>
        <authorList>
            <person name="Cock J.M."/>
            <person name="Sterck L."/>
            <person name="Rouze P."/>
            <person name="Scornet D."/>
            <person name="Allen A.E."/>
            <person name="Amoutzias G."/>
            <person name="Anthouard V."/>
            <person name="Artiguenave F."/>
            <person name="Aury J.M."/>
            <person name="Badger J.H."/>
            <person name="Beszteri B."/>
            <person name="Billiau K."/>
            <person name="Bonnet E."/>
            <person name="Bothwell J.H."/>
            <person name="Bowler C."/>
            <person name="Boyen C."/>
            <person name="Brownlee C."/>
            <person name="Carrano C.J."/>
            <person name="Charrier B."/>
            <person name="Cho G.Y."/>
            <person name="Coelho S.M."/>
            <person name="Collen J."/>
            <person name="Corre E."/>
            <person name="Da Silva C."/>
            <person name="Delage L."/>
            <person name="Delaroque N."/>
            <person name="Dittami S.M."/>
            <person name="Doulbeau S."/>
            <person name="Elias M."/>
            <person name="Farnham G."/>
            <person name="Gachon C.M."/>
            <person name="Gschloessl B."/>
            <person name="Heesch S."/>
            <person name="Jabbari K."/>
            <person name="Jubin C."/>
            <person name="Kawai H."/>
            <person name="Kimura K."/>
            <person name="Kloareg B."/>
            <person name="Kupper F.C."/>
            <person name="Lang D."/>
            <person name="Le Bail A."/>
            <person name="Leblanc C."/>
            <person name="Lerouge P."/>
            <person name="Lohr M."/>
            <person name="Lopez P.J."/>
            <person name="Martens C."/>
            <person name="Maumus F."/>
            <person name="Michel G."/>
            <person name="Miranda-Saavedra D."/>
            <person name="Morales J."/>
            <person name="Moreau H."/>
            <person name="Motomura T."/>
            <person name="Nagasato C."/>
            <person name="Napoli C.A."/>
            <person name="Nelson D.R."/>
            <person name="Nyvall-Collen P."/>
            <person name="Peters A.F."/>
            <person name="Pommier C."/>
            <person name="Potin P."/>
            <person name="Poulain J."/>
            <person name="Quesneville H."/>
            <person name="Read B."/>
            <person name="Rensing S.A."/>
            <person name="Ritter A."/>
            <person name="Rousvoal S."/>
            <person name="Samanta M."/>
            <person name="Samson G."/>
            <person name="Schroeder D.C."/>
            <person name="Segurens B."/>
            <person name="Strittmatter M."/>
            <person name="Tonon T."/>
            <person name="Tregear J.W."/>
            <person name="Valentin K."/>
            <person name="von Dassow P."/>
            <person name="Yamagishi T."/>
            <person name="Van de Peer Y."/>
            <person name="Wincker P."/>
        </authorList>
    </citation>
    <scope>NUCLEOTIDE SEQUENCE [LARGE SCALE GENOMIC DNA]</scope>
    <source>
        <strain evidence="7">Ec32 / CCAP1310/4</strain>
    </source>
</reference>
<dbReference type="GO" id="GO:0008592">
    <property type="term" value="P:regulation of Toll signaling pathway"/>
    <property type="evidence" value="ECO:0007669"/>
    <property type="project" value="InterPro"/>
</dbReference>
<accession>D7FZ09</accession>
<feature type="region of interest" description="Disordered" evidence="3">
    <location>
        <begin position="1"/>
        <end position="103"/>
    </location>
</feature>
<dbReference type="OrthoDB" id="8801906at2759"/>
<feature type="region of interest" description="Disordered" evidence="3">
    <location>
        <begin position="131"/>
        <end position="152"/>
    </location>
</feature>
<name>D7FZ09_ECTSI</name>
<dbReference type="GO" id="GO:0061630">
    <property type="term" value="F:ubiquitin protein ligase activity"/>
    <property type="evidence" value="ECO:0007669"/>
    <property type="project" value="InterPro"/>
</dbReference>
<dbReference type="EMBL" id="FN648543">
    <property type="protein sequence ID" value="CBJ32626.1"/>
    <property type="molecule type" value="Genomic_DNA"/>
</dbReference>
<dbReference type="PANTHER" id="PTHR12098">
    <property type="entry name" value="E3 UBIQUITIN-PROTEIN LIGASE PELLINO-RELATED"/>
    <property type="match status" value="1"/>
</dbReference>